<dbReference type="AlphaFoldDB" id="A0A0R1LXB4"/>
<keyword evidence="2" id="KW-1185">Reference proteome</keyword>
<reference evidence="1 2" key="1">
    <citation type="journal article" date="2015" name="Genome Announc.">
        <title>Expanding the biotechnology potential of lactobacilli through comparative genomics of 213 strains and associated genera.</title>
        <authorList>
            <person name="Sun Z."/>
            <person name="Harris H.M."/>
            <person name="McCann A."/>
            <person name="Guo C."/>
            <person name="Argimon S."/>
            <person name="Zhang W."/>
            <person name="Yang X."/>
            <person name="Jeffery I.B."/>
            <person name="Cooney J.C."/>
            <person name="Kagawa T.F."/>
            <person name="Liu W."/>
            <person name="Song Y."/>
            <person name="Salvetti E."/>
            <person name="Wrobel A."/>
            <person name="Rasinkangas P."/>
            <person name="Parkhill J."/>
            <person name="Rea M.C."/>
            <person name="O'Sullivan O."/>
            <person name="Ritari J."/>
            <person name="Douillard F.P."/>
            <person name="Paul Ross R."/>
            <person name="Yang R."/>
            <person name="Briner A.E."/>
            <person name="Felis G.E."/>
            <person name="de Vos W.M."/>
            <person name="Barrangou R."/>
            <person name="Klaenhammer T.R."/>
            <person name="Caufield P.W."/>
            <person name="Cui Y."/>
            <person name="Zhang H."/>
            <person name="O'Toole P.W."/>
        </authorList>
    </citation>
    <scope>NUCLEOTIDE SEQUENCE [LARGE SCALE GENOMIC DNA]</scope>
    <source>
        <strain evidence="1 2">DSM 19910</strain>
    </source>
</reference>
<comment type="caution">
    <text evidence="1">The sequence shown here is derived from an EMBL/GenBank/DDBJ whole genome shotgun (WGS) entry which is preliminary data.</text>
</comment>
<dbReference type="Pfam" id="PF08860">
    <property type="entry name" value="DUF1827"/>
    <property type="match status" value="1"/>
</dbReference>
<dbReference type="Proteomes" id="UP000051621">
    <property type="component" value="Unassembled WGS sequence"/>
</dbReference>
<dbReference type="Gene3D" id="3.40.1720.10">
    <property type="entry name" value="Streptococcus thermophilus LMG 18311 protein like"/>
    <property type="match status" value="1"/>
</dbReference>
<organism evidence="1 2">
    <name type="scientific">Liquorilactobacillus capillatus DSM 19910</name>
    <dbReference type="NCBI Taxonomy" id="1423731"/>
    <lineage>
        <taxon>Bacteria</taxon>
        <taxon>Bacillati</taxon>
        <taxon>Bacillota</taxon>
        <taxon>Bacilli</taxon>
        <taxon>Lactobacillales</taxon>
        <taxon>Lactobacillaceae</taxon>
        <taxon>Liquorilactobacillus</taxon>
    </lineage>
</organism>
<gene>
    <name evidence="1" type="ORF">FC81_GL000031</name>
</gene>
<accession>A0A0R1LXB4</accession>
<evidence type="ECO:0000313" key="2">
    <source>
        <dbReference type="Proteomes" id="UP000051621"/>
    </source>
</evidence>
<sequence>MHLIDVSNSYSRKIQRELAQSSTHFIKIYTLGSTRIVYKKNINTEEIVLSNKIRQVTDDEIDFTLAKLTNVTRNQIDITKTRDLVEIIIADKAN</sequence>
<dbReference type="OrthoDB" id="2308827at2"/>
<proteinExistence type="predicted"/>
<dbReference type="STRING" id="1423731.FC81_GL000031"/>
<dbReference type="PATRIC" id="fig|1423731.3.peg.34"/>
<dbReference type="InterPro" id="IPR038226">
    <property type="entry name" value="LMG18311-like_sf"/>
</dbReference>
<name>A0A0R1LXB4_9LACO</name>
<dbReference type="RefSeq" id="WP_057746250.1">
    <property type="nucleotide sequence ID" value="NZ_AZEF01000053.1"/>
</dbReference>
<dbReference type="EMBL" id="AZEF01000053">
    <property type="protein sequence ID" value="KRL00254.1"/>
    <property type="molecule type" value="Genomic_DNA"/>
</dbReference>
<evidence type="ECO:0008006" key="3">
    <source>
        <dbReference type="Google" id="ProtNLM"/>
    </source>
</evidence>
<dbReference type="InterPro" id="IPR014959">
    <property type="entry name" value="DUF1827"/>
</dbReference>
<evidence type="ECO:0000313" key="1">
    <source>
        <dbReference type="EMBL" id="KRL00254.1"/>
    </source>
</evidence>
<protein>
    <recommendedName>
        <fullName evidence="3">DUF1827 family protein</fullName>
    </recommendedName>
</protein>